<evidence type="ECO:0000259" key="1">
    <source>
        <dbReference type="Pfam" id="PF01936"/>
    </source>
</evidence>
<organism evidence="2 3">
    <name type="scientific">Candidatus Buchananbacteria bacterium RIFCSPHIGHO2_01_FULL_39_8</name>
    <dbReference type="NCBI Taxonomy" id="1797533"/>
    <lineage>
        <taxon>Bacteria</taxon>
        <taxon>Candidatus Buchananiibacteriota</taxon>
    </lineage>
</organism>
<dbReference type="InterPro" id="IPR021139">
    <property type="entry name" value="NYN"/>
</dbReference>
<gene>
    <name evidence="2" type="ORF">A2731_00800</name>
</gene>
<dbReference type="GO" id="GO:0004540">
    <property type="term" value="F:RNA nuclease activity"/>
    <property type="evidence" value="ECO:0007669"/>
    <property type="project" value="InterPro"/>
</dbReference>
<reference evidence="2 3" key="1">
    <citation type="journal article" date="2016" name="Nat. Commun.">
        <title>Thousands of microbial genomes shed light on interconnected biogeochemical processes in an aquifer system.</title>
        <authorList>
            <person name="Anantharaman K."/>
            <person name="Brown C.T."/>
            <person name="Hug L.A."/>
            <person name="Sharon I."/>
            <person name="Castelle C.J."/>
            <person name="Probst A.J."/>
            <person name="Thomas B.C."/>
            <person name="Singh A."/>
            <person name="Wilkins M.J."/>
            <person name="Karaoz U."/>
            <person name="Brodie E.L."/>
            <person name="Williams K.H."/>
            <person name="Hubbard S.S."/>
            <person name="Banfield J.F."/>
        </authorList>
    </citation>
    <scope>NUCLEOTIDE SEQUENCE [LARGE SCALE GENOMIC DNA]</scope>
</reference>
<feature type="domain" description="NYN" evidence="1">
    <location>
        <begin position="22"/>
        <end position="143"/>
    </location>
</feature>
<evidence type="ECO:0000313" key="2">
    <source>
        <dbReference type="EMBL" id="OGY45677.1"/>
    </source>
</evidence>
<dbReference type="PANTHER" id="PTHR35458:SF8">
    <property type="entry name" value="SLR0650 PROTEIN"/>
    <property type="match status" value="1"/>
</dbReference>
<dbReference type="Proteomes" id="UP000176241">
    <property type="component" value="Unassembled WGS sequence"/>
</dbReference>
<protein>
    <recommendedName>
        <fullName evidence="1">NYN domain-containing protein</fullName>
    </recommendedName>
</protein>
<evidence type="ECO:0000313" key="3">
    <source>
        <dbReference type="Proteomes" id="UP000176241"/>
    </source>
</evidence>
<name>A0A1G1Y279_9BACT</name>
<accession>A0A1G1Y279</accession>
<dbReference type="EMBL" id="MHIC01000012">
    <property type="protein sequence ID" value="OGY45677.1"/>
    <property type="molecule type" value="Genomic_DNA"/>
</dbReference>
<dbReference type="Pfam" id="PF01936">
    <property type="entry name" value="NYN"/>
    <property type="match status" value="1"/>
</dbReference>
<dbReference type="PANTHER" id="PTHR35458">
    <property type="entry name" value="SLR0755 PROTEIN"/>
    <property type="match status" value="1"/>
</dbReference>
<dbReference type="InterPro" id="IPR047140">
    <property type="entry name" value="LabA"/>
</dbReference>
<sequence>MSQYSAQLAGFFMYQKENNYAFIDSQNVNLAIRDQGWVLDWVKFRVYLKEKYKVTKAYLFVGYVEGNVNLYRALQEYGYILIFKPTMDLPDGRVKGNVDAELVLQAMIEYPNYQKAVIITWDGDFYCLVDYLKSQNKLLKLIIPNRYKYSSLLRKFALDIAFLNNLKDKLEYQKRGITAGRNPLDSLSS</sequence>
<dbReference type="STRING" id="1797533.A2731_00800"/>
<comment type="caution">
    <text evidence="2">The sequence shown here is derived from an EMBL/GenBank/DDBJ whole genome shotgun (WGS) entry which is preliminary data.</text>
</comment>
<dbReference type="AlphaFoldDB" id="A0A1G1Y279"/>
<proteinExistence type="predicted"/>
<dbReference type="Gene3D" id="3.40.50.1010">
    <property type="entry name" value="5'-nuclease"/>
    <property type="match status" value="1"/>
</dbReference>